<evidence type="ECO:0000313" key="9">
    <source>
        <dbReference type="Proteomes" id="UP000603234"/>
    </source>
</evidence>
<dbReference type="CDD" id="cd11386">
    <property type="entry name" value="MCP_signal"/>
    <property type="match status" value="1"/>
</dbReference>
<name>A0ABR6WS87_9FIRM</name>
<dbReference type="Pfam" id="PF00015">
    <property type="entry name" value="MCPsignal"/>
    <property type="match status" value="1"/>
</dbReference>
<dbReference type="Gene3D" id="6.10.340.10">
    <property type="match status" value="1"/>
</dbReference>
<keyword evidence="5" id="KW-1133">Transmembrane helix</keyword>
<sequence length="739" mass="79335">MNNNQKANIFSDNMTVSLDDVKVKIRLTTKMAVFTVTLLSLAVIPLGILAYFGAPKNIILVLTLGVLILGCVAACVAANKIIGPMTAYKDTLDRLAKGDVSMEIPEVKTKDEFGQLAQSFKRMVDIRKSQAEIVQELAKGNLQVKIIPQSSEDVLSHALISLVSTLNHVSEELTYLGEEATAGRKVDVITESVGYSGSYQQFMISIKKGYENLSTIVSLAGRYIAQIGAGVVPDRIEETYPGNYQKIINFMNSGVDGLGALEEGNKVLRLMRVNDITQKIEGDYPGIYGEIATSVNRVRETIINVVEINKAIAAGKFKNELEMMKQHGQLSENDEYLPSMIALAENISMLVQETSQLTDSAIAGNLDNRGDTSRFSGEYAQVIAGFNNALDALTAPMQEASVVLNELSQGNLRAAMIGSYKGENEQIKNDMNKTIEFLNVYVSEISKTLAAISRGNLDQEITTEYLGDFMEIKTSLNGIAKSLSETMKDISNTAEQVDSGAQQLSAGGQAVAQGTTEQASSIQELSASIEEVADETKRNANNANNANALTEKVRENAQIGNAQMAKMVQAMTEINDSSNNISKIIKVIDDIAFQTNILALNAAVEAARAGQHGKGFAVVAEEVRTLAARSAEAVKETTALIEGSIEKVADGTAIAGDTAESLMVILSDIEMVAGLVAEIARASNDQASEISQITIGIEQVSSVVQTNSATAEESAAASQELSSQAQMLKDMVGFFELKK</sequence>
<dbReference type="Proteomes" id="UP000603234">
    <property type="component" value="Unassembled WGS sequence"/>
</dbReference>
<dbReference type="PANTHER" id="PTHR43531">
    <property type="entry name" value="PROTEIN ICFG"/>
    <property type="match status" value="1"/>
</dbReference>
<dbReference type="Pfam" id="PF00672">
    <property type="entry name" value="HAMP"/>
    <property type="match status" value="1"/>
</dbReference>
<dbReference type="InterPro" id="IPR051310">
    <property type="entry name" value="MCP_chemotaxis"/>
</dbReference>
<evidence type="ECO:0000256" key="4">
    <source>
        <dbReference type="SAM" id="MobiDB-lite"/>
    </source>
</evidence>
<keyword evidence="5" id="KW-0472">Membrane</keyword>
<evidence type="ECO:0000259" key="6">
    <source>
        <dbReference type="PROSITE" id="PS50111"/>
    </source>
</evidence>
<dbReference type="SUPFAM" id="SSF158472">
    <property type="entry name" value="HAMP domain-like"/>
    <property type="match status" value="1"/>
</dbReference>
<dbReference type="Gene3D" id="1.20.120.1530">
    <property type="match status" value="2"/>
</dbReference>
<evidence type="ECO:0000259" key="7">
    <source>
        <dbReference type="PROSITE" id="PS50885"/>
    </source>
</evidence>
<dbReference type="PROSITE" id="PS50885">
    <property type="entry name" value="HAMP"/>
    <property type="match status" value="1"/>
</dbReference>
<evidence type="ECO:0000313" key="8">
    <source>
        <dbReference type="EMBL" id="MBC3803378.1"/>
    </source>
</evidence>
<dbReference type="InterPro" id="IPR003660">
    <property type="entry name" value="HAMP_dom"/>
</dbReference>
<dbReference type="Pfam" id="PF18947">
    <property type="entry name" value="HAMP_2"/>
    <property type="match status" value="2"/>
</dbReference>
<keyword evidence="3" id="KW-0807">Transducer</keyword>
<feature type="domain" description="HAMP" evidence="7">
    <location>
        <begin position="79"/>
        <end position="132"/>
    </location>
</feature>
<feature type="region of interest" description="Disordered" evidence="4">
    <location>
        <begin position="496"/>
        <end position="517"/>
    </location>
</feature>
<dbReference type="EMBL" id="WJBC01000003">
    <property type="protein sequence ID" value="MBC3803378.1"/>
    <property type="molecule type" value="Genomic_DNA"/>
</dbReference>
<comment type="caution">
    <text evidence="8">The sequence shown here is derived from an EMBL/GenBank/DDBJ whole genome shotgun (WGS) entry which is preliminary data.</text>
</comment>
<dbReference type="SMART" id="SM00283">
    <property type="entry name" value="MA"/>
    <property type="match status" value="1"/>
</dbReference>
<reference evidence="8 9" key="1">
    <citation type="journal article" date="2020" name="mSystems">
        <title>Defining Genomic and Predicted Metabolic Features of the Acetobacterium Genus.</title>
        <authorList>
            <person name="Ross D.E."/>
            <person name="Marshall C.W."/>
            <person name="Gulliver D."/>
            <person name="May H.D."/>
            <person name="Norman R.S."/>
        </authorList>
    </citation>
    <scope>NUCLEOTIDE SEQUENCE [LARGE SCALE GENOMIC DNA]</scope>
    <source>
        <strain evidence="8 9">DSM 8238</strain>
    </source>
</reference>
<dbReference type="PANTHER" id="PTHR43531:SF11">
    <property type="entry name" value="METHYL-ACCEPTING CHEMOTAXIS PROTEIN 3"/>
    <property type="match status" value="1"/>
</dbReference>
<feature type="transmembrane region" description="Helical" evidence="5">
    <location>
        <begin position="32"/>
        <end position="52"/>
    </location>
</feature>
<protein>
    <submittedName>
        <fullName evidence="8">HAMP domain-containing protein</fullName>
    </submittedName>
</protein>
<dbReference type="SUPFAM" id="SSF58104">
    <property type="entry name" value="Methyl-accepting chemotaxis protein (MCP) signaling domain"/>
    <property type="match status" value="1"/>
</dbReference>
<comment type="similarity">
    <text evidence="2">Belongs to the methyl-accepting chemotaxis (MCP) protein family.</text>
</comment>
<dbReference type="InterPro" id="IPR004089">
    <property type="entry name" value="MCPsignal_dom"/>
</dbReference>
<keyword evidence="9" id="KW-1185">Reference proteome</keyword>
<dbReference type="SMART" id="SM00304">
    <property type="entry name" value="HAMP"/>
    <property type="match status" value="4"/>
</dbReference>
<accession>A0ABR6WS87</accession>
<keyword evidence="1" id="KW-0145">Chemotaxis</keyword>
<evidence type="ECO:0000256" key="1">
    <source>
        <dbReference type="ARBA" id="ARBA00022500"/>
    </source>
</evidence>
<dbReference type="CDD" id="cd06225">
    <property type="entry name" value="HAMP"/>
    <property type="match status" value="1"/>
</dbReference>
<dbReference type="PROSITE" id="PS50111">
    <property type="entry name" value="CHEMOTAXIS_TRANSDUC_2"/>
    <property type="match status" value="1"/>
</dbReference>
<proteinExistence type="inferred from homology"/>
<dbReference type="Gene3D" id="1.10.287.950">
    <property type="entry name" value="Methyl-accepting chemotaxis protein"/>
    <property type="match status" value="1"/>
</dbReference>
<dbReference type="RefSeq" id="WP_186841308.1">
    <property type="nucleotide sequence ID" value="NZ_WJBC01000003.1"/>
</dbReference>
<feature type="transmembrane region" description="Helical" evidence="5">
    <location>
        <begin position="58"/>
        <end position="79"/>
    </location>
</feature>
<organism evidence="8 9">
    <name type="scientific">Acetobacterium fimetarium</name>
    <dbReference type="NCBI Taxonomy" id="52691"/>
    <lineage>
        <taxon>Bacteria</taxon>
        <taxon>Bacillati</taxon>
        <taxon>Bacillota</taxon>
        <taxon>Clostridia</taxon>
        <taxon>Eubacteriales</taxon>
        <taxon>Eubacteriaceae</taxon>
        <taxon>Acetobacterium</taxon>
    </lineage>
</organism>
<evidence type="ECO:0000256" key="5">
    <source>
        <dbReference type="SAM" id="Phobius"/>
    </source>
</evidence>
<evidence type="ECO:0000256" key="3">
    <source>
        <dbReference type="PROSITE-ProRule" id="PRU00284"/>
    </source>
</evidence>
<keyword evidence="5" id="KW-0812">Transmembrane</keyword>
<evidence type="ECO:0000256" key="2">
    <source>
        <dbReference type="ARBA" id="ARBA00029447"/>
    </source>
</evidence>
<gene>
    <name evidence="8" type="ORF">GH808_02860</name>
</gene>
<feature type="domain" description="Methyl-accepting transducer" evidence="6">
    <location>
        <begin position="493"/>
        <end position="722"/>
    </location>
</feature>